<dbReference type="SUPFAM" id="SSF51419">
    <property type="entry name" value="PLP-binding barrel"/>
    <property type="match status" value="1"/>
</dbReference>
<keyword evidence="2" id="KW-0663">Pyridoxal phosphate</keyword>
<keyword evidence="3" id="KW-0413">Isomerase</keyword>
<evidence type="ECO:0000259" key="4">
    <source>
        <dbReference type="Pfam" id="PF01168"/>
    </source>
</evidence>
<dbReference type="InterPro" id="IPR000821">
    <property type="entry name" value="Ala_racemase"/>
</dbReference>
<dbReference type="EMBL" id="WJBC01000016">
    <property type="protein sequence ID" value="MBC3804943.1"/>
    <property type="molecule type" value="Genomic_DNA"/>
</dbReference>
<sequence length="371" mass="41013">MYPLLTINKQKIIANTKEIVTRAALKGINITAVTKVTGGNAEIAQALLDGGVTALGDSRIINLKKLAHLPCEKWLIRIPMPSEVNQTVAYSNLSLNSEIKTIRLLNEAAKTMGRTHSILYMLDLGDLREGLFIGDGQPAAPEIEALISDSWQKLDENLREIKTMEHIRLRGIGTNATCVGATIPTPDSFTAFFKVKKMLEEKYEIPCEIISGGNSSAYYLIENDTFPEQINNLRLGEVILFGRESAYFKCYDYLHQDAFILDVEIVELQDKPTFPIGEIGKNAFEEIPDFEDKGIRRRAICGLGRQDTDTDHLFPLDAGITIEGSSSDHLVIDVTDANTTYEVGDIISLRCDYVGALHAATSAYVDKIVIS</sequence>
<dbReference type="CDD" id="cd06815">
    <property type="entry name" value="PLPDE_III_AR_like_1"/>
    <property type="match status" value="1"/>
</dbReference>
<evidence type="ECO:0000256" key="3">
    <source>
        <dbReference type="ARBA" id="ARBA00023235"/>
    </source>
</evidence>
<feature type="domain" description="Alanine racemase N-terminal" evidence="4">
    <location>
        <begin position="7"/>
        <end position="240"/>
    </location>
</feature>
<gene>
    <name evidence="5" type="ORF">GH808_10925</name>
</gene>
<evidence type="ECO:0000256" key="1">
    <source>
        <dbReference type="ARBA" id="ARBA00001933"/>
    </source>
</evidence>
<reference evidence="5 6" key="1">
    <citation type="journal article" date="2020" name="mSystems">
        <title>Defining Genomic and Predicted Metabolic Features of the Acetobacterium Genus.</title>
        <authorList>
            <person name="Ross D.E."/>
            <person name="Marshall C.W."/>
            <person name="Gulliver D."/>
            <person name="May H.D."/>
            <person name="Norman R.S."/>
        </authorList>
    </citation>
    <scope>NUCLEOTIDE SEQUENCE [LARGE SCALE GENOMIC DNA]</scope>
    <source>
        <strain evidence="5 6">DSM 8238</strain>
    </source>
</reference>
<dbReference type="RefSeq" id="WP_186842827.1">
    <property type="nucleotide sequence ID" value="NZ_WJBC01000016.1"/>
</dbReference>
<evidence type="ECO:0000256" key="2">
    <source>
        <dbReference type="ARBA" id="ARBA00022898"/>
    </source>
</evidence>
<dbReference type="PANTHER" id="PTHR30511">
    <property type="entry name" value="ALANINE RACEMASE"/>
    <property type="match status" value="1"/>
</dbReference>
<evidence type="ECO:0000313" key="6">
    <source>
        <dbReference type="Proteomes" id="UP000603234"/>
    </source>
</evidence>
<dbReference type="Gene3D" id="3.20.20.10">
    <property type="entry name" value="Alanine racemase"/>
    <property type="match status" value="1"/>
</dbReference>
<comment type="caution">
    <text evidence="5">The sequence shown here is derived from an EMBL/GenBank/DDBJ whole genome shotgun (WGS) entry which is preliminary data.</text>
</comment>
<name>A0ABR6WWX3_9FIRM</name>
<dbReference type="InterPro" id="IPR029066">
    <property type="entry name" value="PLP-binding_barrel"/>
</dbReference>
<comment type="cofactor">
    <cofactor evidence="1">
        <name>pyridoxal 5'-phosphate</name>
        <dbReference type="ChEBI" id="CHEBI:597326"/>
    </cofactor>
</comment>
<dbReference type="InterPro" id="IPR001608">
    <property type="entry name" value="Ala_racemase_N"/>
</dbReference>
<dbReference type="Proteomes" id="UP000603234">
    <property type="component" value="Unassembled WGS sequence"/>
</dbReference>
<keyword evidence="6" id="KW-1185">Reference proteome</keyword>
<proteinExistence type="predicted"/>
<accession>A0ABR6WWX3</accession>
<evidence type="ECO:0000313" key="5">
    <source>
        <dbReference type="EMBL" id="MBC3804943.1"/>
    </source>
</evidence>
<organism evidence="5 6">
    <name type="scientific">Acetobacterium fimetarium</name>
    <dbReference type="NCBI Taxonomy" id="52691"/>
    <lineage>
        <taxon>Bacteria</taxon>
        <taxon>Bacillati</taxon>
        <taxon>Bacillota</taxon>
        <taxon>Clostridia</taxon>
        <taxon>Eubacteriales</taxon>
        <taxon>Eubacteriaceae</taxon>
        <taxon>Acetobacterium</taxon>
    </lineage>
</organism>
<dbReference type="PANTHER" id="PTHR30511:SF3">
    <property type="entry name" value="LYSINE RACEMASE"/>
    <property type="match status" value="1"/>
</dbReference>
<dbReference type="Pfam" id="PF01168">
    <property type="entry name" value="Ala_racemase_N"/>
    <property type="match status" value="1"/>
</dbReference>
<protein>
    <submittedName>
        <fullName evidence="5">Alanine/ornithine racemase family PLP-dependent enzyme</fullName>
    </submittedName>
</protein>